<dbReference type="Pfam" id="PF00528">
    <property type="entry name" value="BPD_transp_1"/>
    <property type="match status" value="1"/>
</dbReference>
<organism evidence="9 10">
    <name type="scientific">Bifidobacterium minimum</name>
    <dbReference type="NCBI Taxonomy" id="1693"/>
    <lineage>
        <taxon>Bacteria</taxon>
        <taxon>Bacillati</taxon>
        <taxon>Actinomycetota</taxon>
        <taxon>Actinomycetes</taxon>
        <taxon>Bifidobacteriales</taxon>
        <taxon>Bifidobacteriaceae</taxon>
        <taxon>Bifidobacterium</taxon>
    </lineage>
</organism>
<feature type="domain" description="ABC transmembrane type-1" evidence="8">
    <location>
        <begin position="93"/>
        <end position="282"/>
    </location>
</feature>
<keyword evidence="10" id="KW-1185">Reference proteome</keyword>
<dbReference type="InterPro" id="IPR035906">
    <property type="entry name" value="MetI-like_sf"/>
</dbReference>
<evidence type="ECO:0000313" key="9">
    <source>
        <dbReference type="EMBL" id="KFI72588.1"/>
    </source>
</evidence>
<evidence type="ECO:0000256" key="6">
    <source>
        <dbReference type="ARBA" id="ARBA00023136"/>
    </source>
</evidence>
<feature type="transmembrane region" description="Helical" evidence="7">
    <location>
        <begin position="216"/>
        <end position="240"/>
    </location>
</feature>
<dbReference type="GO" id="GO:0022857">
    <property type="term" value="F:transmembrane transporter activity"/>
    <property type="evidence" value="ECO:0007669"/>
    <property type="project" value="InterPro"/>
</dbReference>
<evidence type="ECO:0000313" key="10">
    <source>
        <dbReference type="Proteomes" id="UP000029014"/>
    </source>
</evidence>
<keyword evidence="2 7" id="KW-0813">Transport</keyword>
<protein>
    <submittedName>
        <fullName evidence="9">Glutamate ABC transporter permease</fullName>
    </submittedName>
</protein>
<dbReference type="PANTHER" id="PTHR30614:SF21">
    <property type="entry name" value="AMINO ACID ABC TRANSPORTER PERMEASE"/>
    <property type="match status" value="1"/>
</dbReference>
<gene>
    <name evidence="9" type="ORF">BMIN_0486</name>
</gene>
<keyword evidence="6 7" id="KW-0472">Membrane</keyword>
<feature type="transmembrane region" description="Helical" evidence="7">
    <location>
        <begin position="260"/>
        <end position="281"/>
    </location>
</feature>
<feature type="transmembrane region" description="Helical" evidence="7">
    <location>
        <begin position="127"/>
        <end position="149"/>
    </location>
</feature>
<feature type="transmembrane region" description="Helical" evidence="7">
    <location>
        <begin position="161"/>
        <end position="182"/>
    </location>
</feature>
<comment type="caution">
    <text evidence="9">The sequence shown here is derived from an EMBL/GenBank/DDBJ whole genome shotgun (WGS) entry which is preliminary data.</text>
</comment>
<reference evidence="9 10" key="1">
    <citation type="submission" date="2014-03" db="EMBL/GenBank/DDBJ databases">
        <title>Genomics of Bifidobacteria.</title>
        <authorList>
            <person name="Ventura M."/>
            <person name="Milani C."/>
            <person name="Lugli G.A."/>
        </authorList>
    </citation>
    <scope>NUCLEOTIDE SEQUENCE [LARGE SCALE GENOMIC DNA]</scope>
    <source>
        <strain evidence="9 10">LMG 11592</strain>
    </source>
</reference>
<dbReference type="PROSITE" id="PS50928">
    <property type="entry name" value="ABC_TM1"/>
    <property type="match status" value="1"/>
</dbReference>
<evidence type="ECO:0000256" key="4">
    <source>
        <dbReference type="ARBA" id="ARBA00022692"/>
    </source>
</evidence>
<evidence type="ECO:0000256" key="7">
    <source>
        <dbReference type="RuleBase" id="RU363032"/>
    </source>
</evidence>
<dbReference type="AlphaFoldDB" id="A0A087BNI8"/>
<comment type="subcellular location">
    <subcellularLocation>
        <location evidence="1 7">Cell membrane</location>
        <topology evidence="1 7">Multi-pass membrane protein</topology>
    </subcellularLocation>
</comment>
<dbReference type="EMBL" id="JGZD01000009">
    <property type="protein sequence ID" value="KFI72588.1"/>
    <property type="molecule type" value="Genomic_DNA"/>
</dbReference>
<dbReference type="Gene3D" id="1.10.3720.10">
    <property type="entry name" value="MetI-like"/>
    <property type="match status" value="1"/>
</dbReference>
<dbReference type="eggNOG" id="COG0765">
    <property type="taxonomic scope" value="Bacteria"/>
</dbReference>
<name>A0A087BNI8_9BIFI</name>
<evidence type="ECO:0000256" key="3">
    <source>
        <dbReference type="ARBA" id="ARBA00022475"/>
    </source>
</evidence>
<proteinExistence type="inferred from homology"/>
<dbReference type="Proteomes" id="UP000029014">
    <property type="component" value="Unassembled WGS sequence"/>
</dbReference>
<dbReference type="NCBIfam" id="TIGR01726">
    <property type="entry name" value="HEQRo_perm_3TM"/>
    <property type="match status" value="1"/>
</dbReference>
<dbReference type="GO" id="GO:0006865">
    <property type="term" value="P:amino acid transport"/>
    <property type="evidence" value="ECO:0007669"/>
    <property type="project" value="TreeGrafter"/>
</dbReference>
<dbReference type="PANTHER" id="PTHR30614">
    <property type="entry name" value="MEMBRANE COMPONENT OF AMINO ACID ABC TRANSPORTER"/>
    <property type="match status" value="1"/>
</dbReference>
<accession>A0A087BNI8</accession>
<sequence length="299" mass="33274">MSANRRKASADHDGKGRKGSEVGETLLFDVPGPRGRRHIRIANVIGVILLVTLVIAVLHRLANPPQGQNQLSWELWRPALDWTAWRDFYLPGLWSTVSASFFAVLGALLFGVLFGMGRLSRHAVIRWFSSVVVEFCRAVPVLMFMIFLWRWFAFADLGGNVAFYAVVLALVLYNGSVIAELVRSGVVNLPHGQREAARSLGMGPLRSLLSVEVPQAILSMLPALISQIVIVLKDTALGYIITYTDLLQESRRLGSMYFNILQTLLVAAALYFVLCLCLTRFSQWLPRHIRVMSPAPGDE</sequence>
<dbReference type="GO" id="GO:0043190">
    <property type="term" value="C:ATP-binding cassette (ABC) transporter complex"/>
    <property type="evidence" value="ECO:0007669"/>
    <property type="project" value="InterPro"/>
</dbReference>
<evidence type="ECO:0000259" key="8">
    <source>
        <dbReference type="PROSITE" id="PS50928"/>
    </source>
</evidence>
<feature type="transmembrane region" description="Helical" evidence="7">
    <location>
        <begin position="41"/>
        <end position="62"/>
    </location>
</feature>
<keyword evidence="3" id="KW-1003">Cell membrane</keyword>
<comment type="similarity">
    <text evidence="7">Belongs to the binding-protein-dependent transport system permease family.</text>
</comment>
<dbReference type="InterPro" id="IPR010065">
    <property type="entry name" value="AA_ABC_transptr_permease_3TM"/>
</dbReference>
<keyword evidence="4 7" id="KW-0812">Transmembrane</keyword>
<dbReference type="InterPro" id="IPR000515">
    <property type="entry name" value="MetI-like"/>
</dbReference>
<feature type="transmembrane region" description="Helical" evidence="7">
    <location>
        <begin position="92"/>
        <end position="115"/>
    </location>
</feature>
<evidence type="ECO:0000256" key="1">
    <source>
        <dbReference type="ARBA" id="ARBA00004651"/>
    </source>
</evidence>
<dbReference type="SUPFAM" id="SSF161098">
    <property type="entry name" value="MetI-like"/>
    <property type="match status" value="1"/>
</dbReference>
<keyword evidence="5 7" id="KW-1133">Transmembrane helix</keyword>
<dbReference type="CDD" id="cd06261">
    <property type="entry name" value="TM_PBP2"/>
    <property type="match status" value="1"/>
</dbReference>
<dbReference type="STRING" id="1693.BMIN_0486"/>
<evidence type="ECO:0000256" key="5">
    <source>
        <dbReference type="ARBA" id="ARBA00022989"/>
    </source>
</evidence>
<evidence type="ECO:0000256" key="2">
    <source>
        <dbReference type="ARBA" id="ARBA00022448"/>
    </source>
</evidence>
<dbReference type="InterPro" id="IPR043429">
    <property type="entry name" value="ArtM/GltK/GlnP/TcyL/YhdX-like"/>
</dbReference>